<feature type="domain" description="YokE-like PH" evidence="1">
    <location>
        <begin position="8"/>
        <end position="98"/>
    </location>
</feature>
<dbReference type="OrthoDB" id="6444at2157"/>
<evidence type="ECO:0000313" key="3">
    <source>
        <dbReference type="Proteomes" id="UP000294299"/>
    </source>
</evidence>
<dbReference type="AlphaFoldDB" id="A0A484IH18"/>
<sequence>MPLRDFLVPEEQVKYICRRDIEYANKKYDLFITNKRIVLYRESGIFNKSEDVVCEKIERLQGLEYKEKGGLLNLAKISINGGIKLDIKGPSKEVRNMFKILECLINSK</sequence>
<name>A0A484IH18_9ARCH</name>
<dbReference type="Pfam" id="PF14470">
    <property type="entry name" value="bPH_3"/>
    <property type="match status" value="1"/>
</dbReference>
<gene>
    <name evidence="2" type="ORF">NFRAN_2999</name>
</gene>
<dbReference type="Proteomes" id="UP000294299">
    <property type="component" value="Chromosome NFRAN"/>
</dbReference>
<dbReference type="EMBL" id="LR216287">
    <property type="protein sequence ID" value="VFJ15322.1"/>
    <property type="molecule type" value="Genomic_DNA"/>
</dbReference>
<protein>
    <recommendedName>
        <fullName evidence="1">YokE-like PH domain-containing protein</fullName>
    </recommendedName>
</protein>
<reference evidence="2 3" key="1">
    <citation type="submission" date="2019-02" db="EMBL/GenBank/DDBJ databases">
        <authorList>
            <person name="Lehtovirta-Morley E L."/>
        </authorList>
    </citation>
    <scope>NUCLEOTIDE SEQUENCE [LARGE SCALE GENOMIC DNA]</scope>
    <source>
        <strain evidence="2">NFRAN1</strain>
    </source>
</reference>
<accession>A0A484IH18</accession>
<evidence type="ECO:0000259" key="1">
    <source>
        <dbReference type="Pfam" id="PF14470"/>
    </source>
</evidence>
<dbReference type="KEGG" id="nfn:NFRAN_2999"/>
<dbReference type="RefSeq" id="WP_134485281.1">
    <property type="nucleotide sequence ID" value="NZ_LR216287.1"/>
</dbReference>
<proteinExistence type="predicted"/>
<dbReference type="InterPro" id="IPR039519">
    <property type="entry name" value="YokE-like_PH"/>
</dbReference>
<organism evidence="2 3">
    <name type="scientific">Candidatus Nitrosocosmicus franklandianus</name>
    <dbReference type="NCBI Taxonomy" id="1798806"/>
    <lineage>
        <taxon>Archaea</taxon>
        <taxon>Nitrososphaerota</taxon>
        <taxon>Nitrososphaeria</taxon>
        <taxon>Nitrososphaerales</taxon>
        <taxon>Nitrososphaeraceae</taxon>
        <taxon>Candidatus Nitrosocosmicus</taxon>
    </lineage>
</organism>
<keyword evidence="3" id="KW-1185">Reference proteome</keyword>
<dbReference type="GeneID" id="39422105"/>
<evidence type="ECO:0000313" key="2">
    <source>
        <dbReference type="EMBL" id="VFJ15322.1"/>
    </source>
</evidence>